<dbReference type="GO" id="GO:0006086">
    <property type="term" value="P:pyruvate decarboxylation to acetyl-CoA"/>
    <property type="evidence" value="ECO:0007669"/>
    <property type="project" value="InterPro"/>
</dbReference>
<dbReference type="SUPFAM" id="SSF51230">
    <property type="entry name" value="Single hybrid motif"/>
    <property type="match status" value="1"/>
</dbReference>
<dbReference type="PANTHER" id="PTHR23151">
    <property type="entry name" value="DIHYDROLIPOAMIDE ACETYL/SUCCINYL-TRANSFERASE-RELATED"/>
    <property type="match status" value="1"/>
</dbReference>
<gene>
    <name evidence="8" type="ORF">MCOM1403_LOCUS3730</name>
</gene>
<evidence type="ECO:0000256" key="2">
    <source>
        <dbReference type="ARBA" id="ARBA00022823"/>
    </source>
</evidence>
<evidence type="ECO:0000313" key="8">
    <source>
        <dbReference type="EMBL" id="CAD8516304.1"/>
    </source>
</evidence>
<dbReference type="Gene3D" id="3.30.559.10">
    <property type="entry name" value="Chloramphenicol acetyltransferase-like domain"/>
    <property type="match status" value="1"/>
</dbReference>
<evidence type="ECO:0000259" key="7">
    <source>
        <dbReference type="PROSITE" id="PS51826"/>
    </source>
</evidence>
<dbReference type="FunFam" id="2.40.50.100:FF:000010">
    <property type="entry name" value="Acetyltransferase component of pyruvate dehydrogenase complex"/>
    <property type="match status" value="1"/>
</dbReference>
<dbReference type="AlphaFoldDB" id="A0A7S0IBB1"/>
<keyword evidence="4" id="KW-0012">Acyltransferase</keyword>
<dbReference type="InterPro" id="IPR000089">
    <property type="entry name" value="Biotin_lipoyl"/>
</dbReference>
<dbReference type="PROSITE" id="PS50968">
    <property type="entry name" value="BIOTINYL_LIPOYL"/>
    <property type="match status" value="1"/>
</dbReference>
<dbReference type="PROSITE" id="PS00189">
    <property type="entry name" value="LIPOYL"/>
    <property type="match status" value="1"/>
</dbReference>
<feature type="domain" description="Lipoyl-binding" evidence="6">
    <location>
        <begin position="47"/>
        <end position="122"/>
    </location>
</feature>
<comment type="cofactor">
    <cofactor evidence="4">
        <name>(R)-lipoate</name>
        <dbReference type="ChEBI" id="CHEBI:83088"/>
    </cofactor>
</comment>
<dbReference type="InterPro" id="IPR001078">
    <property type="entry name" value="2-oxoacid_DH_actylTfrase"/>
</dbReference>
<dbReference type="CDD" id="cd06849">
    <property type="entry name" value="lipoyl_domain"/>
    <property type="match status" value="1"/>
</dbReference>
<dbReference type="GO" id="GO:0004742">
    <property type="term" value="F:dihydrolipoyllysine-residue acetyltransferase activity"/>
    <property type="evidence" value="ECO:0007669"/>
    <property type="project" value="TreeGrafter"/>
</dbReference>
<organism evidence="8">
    <name type="scientific">Micromonas pusilla</name>
    <name type="common">Picoplanktonic green alga</name>
    <name type="synonym">Chromulina pusilla</name>
    <dbReference type="NCBI Taxonomy" id="38833"/>
    <lineage>
        <taxon>Eukaryota</taxon>
        <taxon>Viridiplantae</taxon>
        <taxon>Chlorophyta</taxon>
        <taxon>Mamiellophyceae</taxon>
        <taxon>Mamiellales</taxon>
        <taxon>Mamiellaceae</taxon>
        <taxon>Micromonas</taxon>
    </lineage>
</organism>
<dbReference type="InterPro" id="IPR003016">
    <property type="entry name" value="2-oxoA_DH_lipoyl-BS"/>
</dbReference>
<dbReference type="InterPro" id="IPR045257">
    <property type="entry name" value="E2/Pdx1"/>
</dbReference>
<feature type="region of interest" description="Disordered" evidence="5">
    <location>
        <begin position="139"/>
        <end position="177"/>
    </location>
</feature>
<dbReference type="PANTHER" id="PTHR23151:SF75">
    <property type="entry name" value="DIHYDROLIPOYLLYSINE-RESIDUE ACETYLTRANSFERASE COMPONENT 5 OF PYRUVATE DEHYDROGENASE COMPLEX, CHLOROPLASTIC"/>
    <property type="match status" value="1"/>
</dbReference>
<proteinExistence type="inferred from homology"/>
<dbReference type="EMBL" id="HBEQ01004739">
    <property type="protein sequence ID" value="CAD8516304.1"/>
    <property type="molecule type" value="Transcribed_RNA"/>
</dbReference>
<feature type="domain" description="Peripheral subunit-binding (PSBD)" evidence="7">
    <location>
        <begin position="186"/>
        <end position="223"/>
    </location>
</feature>
<keyword evidence="2 4" id="KW-0450">Lipoyl</keyword>
<dbReference type="InterPro" id="IPR023213">
    <property type="entry name" value="CAT-like_dom_sf"/>
</dbReference>
<dbReference type="Pfam" id="PF00198">
    <property type="entry name" value="2-oxoacid_dh"/>
    <property type="match status" value="1"/>
</dbReference>
<evidence type="ECO:0000256" key="4">
    <source>
        <dbReference type="RuleBase" id="RU003423"/>
    </source>
</evidence>
<dbReference type="GO" id="GO:0045254">
    <property type="term" value="C:pyruvate dehydrogenase complex"/>
    <property type="evidence" value="ECO:0007669"/>
    <property type="project" value="InterPro"/>
</dbReference>
<dbReference type="Gene3D" id="2.40.50.100">
    <property type="match status" value="1"/>
</dbReference>
<evidence type="ECO:0000256" key="5">
    <source>
        <dbReference type="SAM" id="MobiDB-lite"/>
    </source>
</evidence>
<evidence type="ECO:0000259" key="6">
    <source>
        <dbReference type="PROSITE" id="PS50968"/>
    </source>
</evidence>
<dbReference type="InterPro" id="IPR036625">
    <property type="entry name" value="E3-bd_dom_sf"/>
</dbReference>
<keyword evidence="4" id="KW-0808">Transferase</keyword>
<protein>
    <recommendedName>
        <fullName evidence="4">Dihydrolipoamide acetyltransferase component of pyruvate dehydrogenase complex</fullName>
        <ecNumber evidence="4">2.3.1.-</ecNumber>
    </recommendedName>
</protein>
<dbReference type="Pfam" id="PF00364">
    <property type="entry name" value="Biotin_lipoyl"/>
    <property type="match status" value="1"/>
</dbReference>
<sequence>MATMTNAAAPTRVLSQQKSAFAGNGRALAPARVARVAARNVAARAEVKEIHMPALSSTMTEGKIVSWLKGEGEQISKGEAVVVVESDKADMDVETFYDGYLAYIAVPDGEMATVGAPIAFVAETEAEIAEAKAKAATAGGAAPAPAPPAPEPAAAAPPPPAPAAAAPAPAPAAPAPVQGRADGRIIATPFAKKIAKKLRVDLATVQGTGMNGRITAGDVEKKAGVPSSAPAPAAAAAAPAAAAPAAPSPAAAAPAALPAAAGTAVPLSGMQKAVAKNMMPSLEVPVSRIAMQMCTDELDALYKKVKPKGVTMTALLAKAVGVALAQHPIMFATLSPAGDAIIYNEKVNIAVAVALEQGLITPVLQDTAGTDVYEIGRKWKDLVKKARGAGLGPADYAGGNFTISNLGMFGVDCFDAILPPGQGAILAVGASKPTVVPVNGMIGVKTLMTVNITADHRHINGDVAAEFLKTLKAVVEDPKDLVF</sequence>
<dbReference type="Pfam" id="PF02817">
    <property type="entry name" value="E3_binding"/>
    <property type="match status" value="1"/>
</dbReference>
<reference evidence="8" key="1">
    <citation type="submission" date="2021-01" db="EMBL/GenBank/DDBJ databases">
        <authorList>
            <person name="Corre E."/>
            <person name="Pelletier E."/>
            <person name="Niang G."/>
            <person name="Scheremetjew M."/>
            <person name="Finn R."/>
            <person name="Kale V."/>
            <person name="Holt S."/>
            <person name="Cochrane G."/>
            <person name="Meng A."/>
            <person name="Brown T."/>
            <person name="Cohen L."/>
        </authorList>
    </citation>
    <scope>NUCLEOTIDE SEQUENCE</scope>
    <source>
        <strain evidence="8">CCMP1723</strain>
    </source>
</reference>
<dbReference type="SUPFAM" id="SSF47005">
    <property type="entry name" value="Peripheral subunit-binding domain of 2-oxo acid dehydrogenase complex"/>
    <property type="match status" value="1"/>
</dbReference>
<feature type="compositionally biased region" description="Pro residues" evidence="5">
    <location>
        <begin position="144"/>
        <end position="174"/>
    </location>
</feature>
<name>A0A7S0IBB1_MICPS</name>
<dbReference type="InterPro" id="IPR004167">
    <property type="entry name" value="PSBD"/>
</dbReference>
<accession>A0A7S0IBB1</accession>
<dbReference type="InterPro" id="IPR011053">
    <property type="entry name" value="Single_hybrid_motif"/>
</dbReference>
<dbReference type="SUPFAM" id="SSF52777">
    <property type="entry name" value="CoA-dependent acyltransferases"/>
    <property type="match status" value="1"/>
</dbReference>
<keyword evidence="3" id="KW-0809">Transit peptide</keyword>
<evidence type="ECO:0000256" key="1">
    <source>
        <dbReference type="ARBA" id="ARBA00007317"/>
    </source>
</evidence>
<dbReference type="Gene3D" id="4.10.320.10">
    <property type="entry name" value="E3-binding domain"/>
    <property type="match status" value="1"/>
</dbReference>
<evidence type="ECO:0000256" key="3">
    <source>
        <dbReference type="ARBA" id="ARBA00022946"/>
    </source>
</evidence>
<comment type="similarity">
    <text evidence="1 4">Belongs to the 2-oxoacid dehydrogenase family.</text>
</comment>
<dbReference type="PROSITE" id="PS51826">
    <property type="entry name" value="PSBD"/>
    <property type="match status" value="1"/>
</dbReference>
<dbReference type="EC" id="2.3.1.-" evidence="4"/>